<evidence type="ECO:0008006" key="4">
    <source>
        <dbReference type="Google" id="ProtNLM"/>
    </source>
</evidence>
<dbReference type="EMBL" id="QDDL01000009">
    <property type="protein sequence ID" value="PVZ65679.1"/>
    <property type="molecule type" value="Genomic_DNA"/>
</dbReference>
<dbReference type="AlphaFoldDB" id="A0A2V1GQ64"/>
<feature type="transmembrane region" description="Helical" evidence="1">
    <location>
        <begin position="12"/>
        <end position="36"/>
    </location>
</feature>
<proteinExistence type="predicted"/>
<comment type="caution">
    <text evidence="2">The sequence shown here is derived from an EMBL/GenBank/DDBJ whole genome shotgun (WGS) entry which is preliminary data.</text>
</comment>
<organism evidence="2 3">
    <name type="scientific">Pelagibaculum spongiae</name>
    <dbReference type="NCBI Taxonomy" id="2080658"/>
    <lineage>
        <taxon>Bacteria</taxon>
        <taxon>Pseudomonadati</taxon>
        <taxon>Pseudomonadota</taxon>
        <taxon>Gammaproteobacteria</taxon>
        <taxon>Oceanospirillales</taxon>
        <taxon>Pelagibaculum</taxon>
    </lineage>
</organism>
<evidence type="ECO:0000313" key="2">
    <source>
        <dbReference type="EMBL" id="PVZ65679.1"/>
    </source>
</evidence>
<dbReference type="SUPFAM" id="SSF55073">
    <property type="entry name" value="Nucleotide cyclase"/>
    <property type="match status" value="1"/>
</dbReference>
<evidence type="ECO:0000256" key="1">
    <source>
        <dbReference type="SAM" id="Phobius"/>
    </source>
</evidence>
<keyword evidence="1" id="KW-0472">Membrane</keyword>
<evidence type="ECO:0000313" key="3">
    <source>
        <dbReference type="Proteomes" id="UP000244906"/>
    </source>
</evidence>
<dbReference type="RefSeq" id="WP_116688419.1">
    <property type="nucleotide sequence ID" value="NZ_CAWNYD010000009.1"/>
</dbReference>
<reference evidence="2 3" key="1">
    <citation type="submission" date="2018-04" db="EMBL/GenBank/DDBJ databases">
        <title>Thalassorhabdus spongiae gen. nov., sp. nov., isolated from a marine sponge in South-West Iceland.</title>
        <authorList>
            <person name="Knobloch S."/>
            <person name="Daussin A."/>
            <person name="Johannsson R."/>
            <person name="Marteinsson V.T."/>
        </authorList>
    </citation>
    <scope>NUCLEOTIDE SEQUENCE [LARGE SCALE GENOMIC DNA]</scope>
    <source>
        <strain evidence="2 3">Hp12</strain>
    </source>
</reference>
<dbReference type="Gene3D" id="3.30.70.1230">
    <property type="entry name" value="Nucleotide cyclase"/>
    <property type="match status" value="1"/>
</dbReference>
<feature type="transmembrane region" description="Helical" evidence="1">
    <location>
        <begin position="42"/>
        <end position="64"/>
    </location>
</feature>
<sequence>MTSFISSYRFPRLIFITLICSSLMLIGLVIMGLPVADLSYNARLLLISLISVCSATCGLLLWLLHDARQNVDQQSLQLQPADLDQLCQSFSRMGQGLLPQKDVAETLQKILPDPLYSEAMRAFSPLDFNCHTSFGSILYIQIYPNQGSSRLQQQLKHAAKLYDGSMNVHNNGGAVISFGLIQADDYHAKHALSCALLIRELQIQSAQASQCIQMSLHSGHVLVGTLTSEASAHFSLAGDELKYAGRLCRATRGGEILISQILLDNLSKEIALSLQSQGYYPTLPNNYIPVKSYSLLSANQTLQDLIHRQSNHLLTQEIV</sequence>
<keyword evidence="1" id="KW-1133">Transmembrane helix</keyword>
<gene>
    <name evidence="2" type="ORF">DC094_17495</name>
</gene>
<name>A0A2V1GQ64_9GAMM</name>
<keyword evidence="1" id="KW-0812">Transmembrane</keyword>
<protein>
    <recommendedName>
        <fullName evidence="4">Guanylate cyclase domain-containing protein</fullName>
    </recommendedName>
</protein>
<accession>A0A2V1GQ64</accession>
<dbReference type="Proteomes" id="UP000244906">
    <property type="component" value="Unassembled WGS sequence"/>
</dbReference>
<keyword evidence="3" id="KW-1185">Reference proteome</keyword>
<dbReference type="InterPro" id="IPR029787">
    <property type="entry name" value="Nucleotide_cyclase"/>
</dbReference>